<sequence length="275" mass="30833">SEDVTQRNMDRFAIKYQRMTKRYHGILLTCYLGALAACFITNLAVSHRLDWFFIVLAGELLAFSITSLPGLLKKHKGEGTLGVFYGSLLFLLAACNGYTHAHWFGIAALSISFGLFTIFAPPLMKMLPWPAYMANKKAVIWLGGITGFTFALTYSGNQIAQYPMSYGAQITPLLVFEFAFAWILLILLRYGRFNRWLKAAAGTALGGIWILPQQGMLDMLLYGREFRIASWDLGQWGAPEYMNGNILFIIVMCVFGAAAVFLILGIIKMIKNHRQ</sequence>
<feature type="transmembrane region" description="Helical" evidence="1">
    <location>
        <begin position="105"/>
        <end position="127"/>
    </location>
</feature>
<keyword evidence="1" id="KW-1133">Transmembrane helix</keyword>
<evidence type="ECO:0000256" key="1">
    <source>
        <dbReference type="SAM" id="Phobius"/>
    </source>
</evidence>
<feature type="transmembrane region" description="Helical" evidence="1">
    <location>
        <begin position="166"/>
        <end position="188"/>
    </location>
</feature>
<reference evidence="2" key="2">
    <citation type="submission" date="2021-04" db="EMBL/GenBank/DDBJ databases">
        <authorList>
            <person name="Gilroy R."/>
        </authorList>
    </citation>
    <scope>NUCLEOTIDE SEQUENCE</scope>
    <source>
        <strain evidence="2">CHK192-9172</strain>
    </source>
</reference>
<feature type="non-terminal residue" evidence="2">
    <location>
        <position position="1"/>
    </location>
</feature>
<feature type="transmembrane region" description="Helical" evidence="1">
    <location>
        <begin position="246"/>
        <end position="267"/>
    </location>
</feature>
<accession>A0A9D2IFM5</accession>
<dbReference type="EMBL" id="DXCH01000141">
    <property type="protein sequence ID" value="HIZ07287.1"/>
    <property type="molecule type" value="Genomic_DNA"/>
</dbReference>
<keyword evidence="1" id="KW-0812">Transmembrane</keyword>
<evidence type="ECO:0000313" key="2">
    <source>
        <dbReference type="EMBL" id="HIZ07287.1"/>
    </source>
</evidence>
<dbReference type="Proteomes" id="UP000824024">
    <property type="component" value="Unassembled WGS sequence"/>
</dbReference>
<protein>
    <submittedName>
        <fullName evidence="2">Uncharacterized protein</fullName>
    </submittedName>
</protein>
<name>A0A9D2IFM5_9FIRM</name>
<feature type="transmembrane region" description="Helical" evidence="1">
    <location>
        <begin position="195"/>
        <end position="212"/>
    </location>
</feature>
<gene>
    <name evidence="2" type="ORF">IAA08_05060</name>
</gene>
<feature type="transmembrane region" description="Helical" evidence="1">
    <location>
        <begin position="25"/>
        <end position="45"/>
    </location>
</feature>
<feature type="transmembrane region" description="Helical" evidence="1">
    <location>
        <begin position="79"/>
        <end position="99"/>
    </location>
</feature>
<comment type="caution">
    <text evidence="2">The sequence shown here is derived from an EMBL/GenBank/DDBJ whole genome shotgun (WGS) entry which is preliminary data.</text>
</comment>
<evidence type="ECO:0000313" key="3">
    <source>
        <dbReference type="Proteomes" id="UP000824024"/>
    </source>
</evidence>
<feature type="transmembrane region" description="Helical" evidence="1">
    <location>
        <begin position="139"/>
        <end position="160"/>
    </location>
</feature>
<reference evidence="2" key="1">
    <citation type="journal article" date="2021" name="PeerJ">
        <title>Extensive microbial diversity within the chicken gut microbiome revealed by metagenomics and culture.</title>
        <authorList>
            <person name="Gilroy R."/>
            <person name="Ravi A."/>
            <person name="Getino M."/>
            <person name="Pursley I."/>
            <person name="Horton D.L."/>
            <person name="Alikhan N.F."/>
            <person name="Baker D."/>
            <person name="Gharbi K."/>
            <person name="Hall N."/>
            <person name="Watson M."/>
            <person name="Adriaenssens E.M."/>
            <person name="Foster-Nyarko E."/>
            <person name="Jarju S."/>
            <person name="Secka A."/>
            <person name="Antonio M."/>
            <person name="Oren A."/>
            <person name="Chaudhuri R.R."/>
            <person name="La Ragione R."/>
            <person name="Hildebrand F."/>
            <person name="Pallen M.J."/>
        </authorList>
    </citation>
    <scope>NUCLEOTIDE SEQUENCE</scope>
    <source>
        <strain evidence="2">CHK192-9172</strain>
    </source>
</reference>
<organism evidence="2 3">
    <name type="scientific">Candidatus Eubacterium avistercoris</name>
    <dbReference type="NCBI Taxonomy" id="2838567"/>
    <lineage>
        <taxon>Bacteria</taxon>
        <taxon>Bacillati</taxon>
        <taxon>Bacillota</taxon>
        <taxon>Clostridia</taxon>
        <taxon>Eubacteriales</taxon>
        <taxon>Eubacteriaceae</taxon>
        <taxon>Eubacterium</taxon>
    </lineage>
</organism>
<keyword evidence="1" id="KW-0472">Membrane</keyword>
<proteinExistence type="predicted"/>
<feature type="transmembrane region" description="Helical" evidence="1">
    <location>
        <begin position="51"/>
        <end position="72"/>
    </location>
</feature>
<dbReference type="AlphaFoldDB" id="A0A9D2IFM5"/>